<reference evidence="2 3" key="1">
    <citation type="submission" date="2011-07" db="EMBL/GenBank/DDBJ databases">
        <title>The Genome Sequence of Prevotella oulorum F0390.</title>
        <authorList>
            <consortium name="The Broad Institute Genome Sequencing Platform"/>
            <consortium name="The Broad Institute Genome Sequencing Center for Infectious Disease"/>
            <person name="Earl A."/>
            <person name="Ward D."/>
            <person name="Feldgarden M."/>
            <person name="Gevers D."/>
            <person name="Izard J."/>
            <person name="Ganesan A."/>
            <person name="Baranova O.V."/>
            <person name="Blanton J.M."/>
            <person name="Tanner A.C."/>
            <person name="Dewhirst F.E."/>
            <person name="Young S.K."/>
            <person name="Zeng Q."/>
            <person name="Gargeya S."/>
            <person name="Fitzgerald M."/>
            <person name="Haas B."/>
            <person name="Abouelleil A."/>
            <person name="Alvarado L."/>
            <person name="Arachchi H.M."/>
            <person name="Berlin A."/>
            <person name="Brown A."/>
            <person name="Chapman S.B."/>
            <person name="Chen Z."/>
            <person name="Dunbar C."/>
            <person name="Freedman E."/>
            <person name="Gearin G."/>
            <person name="Gellesch M."/>
            <person name="Goldberg J."/>
            <person name="Griggs A."/>
            <person name="Gujja S."/>
            <person name="Heiman D."/>
            <person name="Howarth C."/>
            <person name="Larson L."/>
            <person name="Lui A."/>
            <person name="MacDonald P.J.P."/>
            <person name="Mehta T."/>
            <person name="Montmayeur A."/>
            <person name="Murphy C."/>
            <person name="Neiman D."/>
            <person name="Pearson M."/>
            <person name="Priest M."/>
            <person name="Roberts A."/>
            <person name="Saif S."/>
            <person name="Shea T."/>
            <person name="Shenoy N."/>
            <person name="Sisk P."/>
            <person name="Stolte C."/>
            <person name="Sykes S."/>
            <person name="Wortman J."/>
            <person name="Nusbaum C."/>
            <person name="Birren B."/>
        </authorList>
    </citation>
    <scope>NUCLEOTIDE SEQUENCE [LARGE SCALE GENOMIC DNA]</scope>
    <source>
        <strain evidence="2 3">F0390</strain>
    </source>
</reference>
<proteinExistence type="predicted"/>
<keyword evidence="1" id="KW-0732">Signal</keyword>
<comment type="caution">
    <text evidence="2">The sequence shown here is derived from an EMBL/GenBank/DDBJ whole genome shotgun (WGS) entry which is preliminary data.</text>
</comment>
<dbReference type="RefSeq" id="WP_004380593.1">
    <property type="nucleotide sequence ID" value="NZ_JH114216.1"/>
</dbReference>
<sequence>MEDKLIKTLRLMILGLLAICSLLCQAQEDKAKMNRFHELCKAGRYLEMSQVFSNHDSISPYTILCSKVYSAIANNQNGLAVSLIDDNLRYNWKAYSGDVINLSTILIKLYLEEGMYEKMASHLVWLKEEYYPSQLVYYNDKQFTSVVMSQISELEKQLKQKVLITPVHAIRKGDEQIIKFKIDPFIKTQIDINGTPIETLWTTYSKFAMTITHSVADQLGLVCGQDSAHGCPIVYLDSIRIGNVHFYHVPTFVVDVKDPTPYFIKHKLSRRKIRKIRKFCAKNNTPQIGLPIIKQLERVAIDWKNQRISFPIDSLPQADMEERMYFAPIRHPELYMPISINTNKAIGQVRLVNGDYIDMSKNFFQKYHFPSTKMKGKGYTLLTENEINDSVNIVLLSPSLIVGRQKIVPKEEVLVTPSNNPSCDVQLGLPFFKSLGQTVVFDFKKMKIQTWKKSFMLK</sequence>
<gene>
    <name evidence="2" type="ORF">HMPREF9431_01546</name>
</gene>
<dbReference type="HOGENOM" id="CLU_589061_0_0_10"/>
<name>G1WCJ5_9BACT</name>
<accession>G1WCJ5</accession>
<dbReference type="OrthoDB" id="1100862at2"/>
<dbReference type="AlphaFoldDB" id="G1WCJ5"/>
<dbReference type="Proteomes" id="UP000005141">
    <property type="component" value="Unassembled WGS sequence"/>
</dbReference>
<dbReference type="EMBL" id="ADGI01000050">
    <property type="protein sequence ID" value="EGV30765.1"/>
    <property type="molecule type" value="Genomic_DNA"/>
</dbReference>
<protein>
    <submittedName>
        <fullName evidence="2">Uncharacterized protein</fullName>
    </submittedName>
</protein>
<dbReference type="PATRIC" id="fig|702438.4.peg.1602"/>
<dbReference type="GeneID" id="95426156"/>
<feature type="chain" id="PRO_5003425761" evidence="1">
    <location>
        <begin position="27"/>
        <end position="458"/>
    </location>
</feature>
<keyword evidence="3" id="KW-1185">Reference proteome</keyword>
<evidence type="ECO:0000256" key="1">
    <source>
        <dbReference type="SAM" id="SignalP"/>
    </source>
</evidence>
<organism evidence="2 3">
    <name type="scientific">Segatella oulorum F0390</name>
    <dbReference type="NCBI Taxonomy" id="702438"/>
    <lineage>
        <taxon>Bacteria</taxon>
        <taxon>Pseudomonadati</taxon>
        <taxon>Bacteroidota</taxon>
        <taxon>Bacteroidia</taxon>
        <taxon>Bacteroidales</taxon>
        <taxon>Prevotellaceae</taxon>
        <taxon>Segatella</taxon>
    </lineage>
</organism>
<evidence type="ECO:0000313" key="3">
    <source>
        <dbReference type="Proteomes" id="UP000005141"/>
    </source>
</evidence>
<feature type="signal peptide" evidence="1">
    <location>
        <begin position="1"/>
        <end position="26"/>
    </location>
</feature>
<evidence type="ECO:0000313" key="2">
    <source>
        <dbReference type="EMBL" id="EGV30765.1"/>
    </source>
</evidence>